<organism evidence="4 5">
    <name type="scientific">Nadsonia fulvescens var. elongata DSM 6958</name>
    <dbReference type="NCBI Taxonomy" id="857566"/>
    <lineage>
        <taxon>Eukaryota</taxon>
        <taxon>Fungi</taxon>
        <taxon>Dikarya</taxon>
        <taxon>Ascomycota</taxon>
        <taxon>Saccharomycotina</taxon>
        <taxon>Dipodascomycetes</taxon>
        <taxon>Dipodascales</taxon>
        <taxon>Dipodascales incertae sedis</taxon>
        <taxon>Nadsonia</taxon>
    </lineage>
</organism>
<dbReference type="PANTHER" id="PTHR28221:SF2">
    <property type="entry name" value="RNA POLYMERASE I-SPECIFIC TRANSCRIPTION INITIATION FACTOR RRN6"/>
    <property type="match status" value="1"/>
</dbReference>
<dbReference type="AlphaFoldDB" id="A0A1E3PRK5"/>
<dbReference type="Pfam" id="PF10214">
    <property type="entry name" value="Rrn6_beta-prop"/>
    <property type="match status" value="1"/>
</dbReference>
<dbReference type="Pfam" id="PF20640">
    <property type="entry name" value="Rrn6_HB"/>
    <property type="match status" value="1"/>
</dbReference>
<keyword evidence="5" id="KW-1185">Reference proteome</keyword>
<dbReference type="InterPro" id="IPR048537">
    <property type="entry name" value="RRN6_HB"/>
</dbReference>
<dbReference type="EMBL" id="KV454406">
    <property type="protein sequence ID" value="ODQ68056.1"/>
    <property type="molecule type" value="Genomic_DNA"/>
</dbReference>
<dbReference type="SUPFAM" id="SSF101908">
    <property type="entry name" value="Putative isomerase YbhE"/>
    <property type="match status" value="1"/>
</dbReference>
<dbReference type="STRING" id="857566.A0A1E3PRK5"/>
<feature type="domain" description="RRN6 beta-propeller" evidence="2">
    <location>
        <begin position="112"/>
        <end position="470"/>
    </location>
</feature>
<evidence type="ECO:0000313" key="5">
    <source>
        <dbReference type="Proteomes" id="UP000095009"/>
    </source>
</evidence>
<proteinExistence type="predicted"/>
<name>A0A1E3PRK5_9ASCO</name>
<feature type="region of interest" description="Disordered" evidence="1">
    <location>
        <begin position="894"/>
        <end position="913"/>
    </location>
</feature>
<dbReference type="PANTHER" id="PTHR28221">
    <property type="entry name" value="RNA POLYMERASE I-SPECIFIC TRANSCRIPTION INITIATION FACTOR RRN6"/>
    <property type="match status" value="1"/>
</dbReference>
<evidence type="ECO:0000313" key="4">
    <source>
        <dbReference type="EMBL" id="ODQ68056.1"/>
    </source>
</evidence>
<protein>
    <submittedName>
        <fullName evidence="4">Uncharacterized protein</fullName>
    </submittedName>
</protein>
<gene>
    <name evidence="4" type="ORF">NADFUDRAFT_39459</name>
</gene>
<dbReference type="OrthoDB" id="4090074at2759"/>
<sequence>MWPSRSKEDGVHLSYGHDGMGLYLPHITASRPWNFARRHQLGFKFHQAGDDTCLVSPSLTEQDYFEQHKGQCVDLSSNQISSLNHTTRSGTHDLILDFTHESAALESAIAHDPTVGCLMTIGQFNQKNSKEDDSENVIAYVTGKNGWDLNVTLLDFEQVSPTTKSENDKDLEPIGNFKKRPVPENDSTYTVNVPILGKTGKISLNSSIKQIQFAEVFQDQPAHHFLVRTSVSTQLILTESSNSKSTINLRRSYEIPYSIQVLDTIQPQIAAQSNSKIEYTDSYRTFTHVDVAFNPWNHNQFGVISSDGSWLIYNIENRGIKSTPIMGSLVDERDISDWHKIIWGSDKNNILVCNRRVLRSYDLKSGVWRNLLLREPGTSTIRDIKRSPIKTYEILVLTSDSLIWMDIRKSGKTILSWDHFMHAKDSTLTMSVTKIDNTAYISLNSKLVPGHVVYQFSEAEGLPISSDDPYYIPGNPQDIVQDTQIMTLEIPDVRNFDDSSNSIPFYIAQFSFINDYSLLMQLYCTDPSIELVSDQMRGLDSVFQSEYVPLTKNISLTSTPLFQTKGKTLKNINDYRIGDRVSRGIFLLDFRGWYQNLFIIAFRSAIAAQNILVEDYAKDIEESVKLLFKQPDRDSAIETLYDLARPASTFENINEVADMLEELVNHYEKTSVNVISLDEGLKTIFDGSVKGVAGIYQYFLDLWVNPLTKDDSGSLEKIRQVREIICRKIAISVSMSCIGLWKCKERRLRGGQAGGVAQRLPFVSKYTGLKDSHKVPDTVKILLKEWEVGSDVSAYSWKKFASNGFDNTDGTLGLDATQRDTQSSFFPYQISYSQKPLPVSSIVPAIKLSSTIPSQQIGPGISAVSRSASQPDLSRRGQPAMAHRTYTQVGSQIISTGKSMGSQPKKKKKVQGF</sequence>
<reference evidence="4 5" key="1">
    <citation type="journal article" date="2016" name="Proc. Natl. Acad. Sci. U.S.A.">
        <title>Comparative genomics of biotechnologically important yeasts.</title>
        <authorList>
            <person name="Riley R."/>
            <person name="Haridas S."/>
            <person name="Wolfe K.H."/>
            <person name="Lopes M.R."/>
            <person name="Hittinger C.T."/>
            <person name="Goeker M."/>
            <person name="Salamov A.A."/>
            <person name="Wisecaver J.H."/>
            <person name="Long T.M."/>
            <person name="Calvey C.H."/>
            <person name="Aerts A.L."/>
            <person name="Barry K.W."/>
            <person name="Choi C."/>
            <person name="Clum A."/>
            <person name="Coughlan A.Y."/>
            <person name="Deshpande S."/>
            <person name="Douglass A.P."/>
            <person name="Hanson S.J."/>
            <person name="Klenk H.-P."/>
            <person name="LaButti K.M."/>
            <person name="Lapidus A."/>
            <person name="Lindquist E.A."/>
            <person name="Lipzen A.M."/>
            <person name="Meier-Kolthoff J.P."/>
            <person name="Ohm R.A."/>
            <person name="Otillar R.P."/>
            <person name="Pangilinan J.L."/>
            <person name="Peng Y."/>
            <person name="Rokas A."/>
            <person name="Rosa C.A."/>
            <person name="Scheuner C."/>
            <person name="Sibirny A.A."/>
            <person name="Slot J.C."/>
            <person name="Stielow J.B."/>
            <person name="Sun H."/>
            <person name="Kurtzman C.P."/>
            <person name="Blackwell M."/>
            <person name="Grigoriev I.V."/>
            <person name="Jeffries T.W."/>
        </authorList>
    </citation>
    <scope>NUCLEOTIDE SEQUENCE [LARGE SCALE GENOMIC DNA]</scope>
    <source>
        <strain evidence="4 5">DSM 6958</strain>
    </source>
</reference>
<dbReference type="InterPro" id="IPR019350">
    <property type="entry name" value="RNA_pol_I-sp_TIF_RRN6-like"/>
</dbReference>
<evidence type="ECO:0000256" key="1">
    <source>
        <dbReference type="SAM" id="MobiDB-lite"/>
    </source>
</evidence>
<accession>A0A1E3PRK5</accession>
<feature type="compositionally biased region" description="Basic residues" evidence="1">
    <location>
        <begin position="904"/>
        <end position="913"/>
    </location>
</feature>
<dbReference type="Proteomes" id="UP000095009">
    <property type="component" value="Unassembled WGS sequence"/>
</dbReference>
<feature type="region of interest" description="Disordered" evidence="1">
    <location>
        <begin position="859"/>
        <end position="882"/>
    </location>
</feature>
<evidence type="ECO:0000259" key="2">
    <source>
        <dbReference type="Pfam" id="PF10214"/>
    </source>
</evidence>
<dbReference type="InterPro" id="IPR048535">
    <property type="entry name" value="RRN6_beta-prop"/>
</dbReference>
<feature type="domain" description="RRN6 helical bundle" evidence="3">
    <location>
        <begin position="603"/>
        <end position="738"/>
    </location>
</feature>
<evidence type="ECO:0000259" key="3">
    <source>
        <dbReference type="Pfam" id="PF20640"/>
    </source>
</evidence>